<comment type="caution">
    <text evidence="2">The sequence shown here is derived from an EMBL/GenBank/DDBJ whole genome shotgun (WGS) entry which is preliminary data.</text>
</comment>
<evidence type="ECO:0000313" key="2">
    <source>
        <dbReference type="EMBL" id="KAJ4447936.1"/>
    </source>
</evidence>
<sequence>MSWHGACASGTSRVLSVASLHWLKMDVPIPAPVECEVRSVIKFLNAQGIAPIEIDRQLCQVYGQADGYHMEVCFTESAQDGPRYHGYMHQLVIVLNLGCVDESLKLSYCLASSKKRARRLSSSCIGFHTQARLNGSTNSKSLKNDERSLGGIYANRTLAGGSSYFNPVRLDSSPTRLRNPKFRSQKSLTESEGHTTPPSQDFSLLLIQCNHQLRMDVYAVHQCAGDEETHGLEGADKVEQTLCGESDFCFETVVGACEELFFRFREPPHNTLPCRLTREKCRHPFSIDD</sequence>
<proteinExistence type="predicted"/>
<accession>A0ABQ8TP71</accession>
<name>A0ABQ8TP71_PERAM</name>
<evidence type="ECO:0000313" key="3">
    <source>
        <dbReference type="Proteomes" id="UP001148838"/>
    </source>
</evidence>
<feature type="region of interest" description="Disordered" evidence="1">
    <location>
        <begin position="176"/>
        <end position="199"/>
    </location>
</feature>
<dbReference type="Proteomes" id="UP001148838">
    <property type="component" value="Unassembled WGS sequence"/>
</dbReference>
<evidence type="ECO:0000256" key="1">
    <source>
        <dbReference type="SAM" id="MobiDB-lite"/>
    </source>
</evidence>
<dbReference type="EMBL" id="JAJSOF020000005">
    <property type="protein sequence ID" value="KAJ4447936.1"/>
    <property type="molecule type" value="Genomic_DNA"/>
</dbReference>
<organism evidence="2 3">
    <name type="scientific">Periplaneta americana</name>
    <name type="common">American cockroach</name>
    <name type="synonym">Blatta americana</name>
    <dbReference type="NCBI Taxonomy" id="6978"/>
    <lineage>
        <taxon>Eukaryota</taxon>
        <taxon>Metazoa</taxon>
        <taxon>Ecdysozoa</taxon>
        <taxon>Arthropoda</taxon>
        <taxon>Hexapoda</taxon>
        <taxon>Insecta</taxon>
        <taxon>Pterygota</taxon>
        <taxon>Neoptera</taxon>
        <taxon>Polyneoptera</taxon>
        <taxon>Dictyoptera</taxon>
        <taxon>Blattodea</taxon>
        <taxon>Blattoidea</taxon>
        <taxon>Blattidae</taxon>
        <taxon>Blattinae</taxon>
        <taxon>Periplaneta</taxon>
    </lineage>
</organism>
<gene>
    <name evidence="2" type="ORF">ANN_09945</name>
</gene>
<keyword evidence="3" id="KW-1185">Reference proteome</keyword>
<reference evidence="2 3" key="1">
    <citation type="journal article" date="2022" name="Allergy">
        <title>Genome assembly and annotation of Periplaneta americana reveal a comprehensive cockroach allergen profile.</title>
        <authorList>
            <person name="Wang L."/>
            <person name="Xiong Q."/>
            <person name="Saelim N."/>
            <person name="Wang L."/>
            <person name="Nong W."/>
            <person name="Wan A.T."/>
            <person name="Shi M."/>
            <person name="Liu X."/>
            <person name="Cao Q."/>
            <person name="Hui J.H.L."/>
            <person name="Sookrung N."/>
            <person name="Leung T.F."/>
            <person name="Tungtrongchitr A."/>
            <person name="Tsui S.K.W."/>
        </authorList>
    </citation>
    <scope>NUCLEOTIDE SEQUENCE [LARGE SCALE GENOMIC DNA]</scope>
    <source>
        <strain evidence="2">PWHHKU_190912</strain>
    </source>
</reference>
<feature type="compositionally biased region" description="Polar residues" evidence="1">
    <location>
        <begin position="185"/>
        <end position="199"/>
    </location>
</feature>
<protein>
    <submittedName>
        <fullName evidence="2">Uncharacterized protein</fullName>
    </submittedName>
</protein>